<keyword evidence="4 7" id="KW-0812">Transmembrane</keyword>
<evidence type="ECO:0000256" key="2">
    <source>
        <dbReference type="ARBA" id="ARBA00005236"/>
    </source>
</evidence>
<keyword evidence="6 7" id="KW-0472">Membrane</keyword>
<dbReference type="InterPro" id="IPR003838">
    <property type="entry name" value="ABC3_permease_C"/>
</dbReference>
<evidence type="ECO:0000259" key="9">
    <source>
        <dbReference type="Pfam" id="PF12704"/>
    </source>
</evidence>
<comment type="subcellular location">
    <subcellularLocation>
        <location evidence="1">Cell membrane</location>
        <topology evidence="1">Multi-pass membrane protein</topology>
    </subcellularLocation>
</comment>
<protein>
    <recommendedName>
        <fullName evidence="12">ABC transporter permease</fullName>
    </recommendedName>
</protein>
<evidence type="ECO:0000313" key="10">
    <source>
        <dbReference type="EMBL" id="OAI12224.1"/>
    </source>
</evidence>
<dbReference type="Proteomes" id="UP000077857">
    <property type="component" value="Unassembled WGS sequence"/>
</dbReference>
<dbReference type="Pfam" id="PF12704">
    <property type="entry name" value="MacB_PCD"/>
    <property type="match status" value="1"/>
</dbReference>
<evidence type="ECO:0000313" key="11">
    <source>
        <dbReference type="Proteomes" id="UP000077857"/>
    </source>
</evidence>
<comment type="caution">
    <text evidence="10">The sequence shown here is derived from an EMBL/GenBank/DDBJ whole genome shotgun (WGS) entry which is preliminary data.</text>
</comment>
<evidence type="ECO:0008006" key="12">
    <source>
        <dbReference type="Google" id="ProtNLM"/>
    </source>
</evidence>
<feature type="domain" description="ABC3 transporter permease C-terminal" evidence="8">
    <location>
        <begin position="281"/>
        <end position="405"/>
    </location>
</feature>
<dbReference type="PANTHER" id="PTHR30489">
    <property type="entry name" value="LIPOPROTEIN-RELEASING SYSTEM TRANSMEMBRANE PROTEIN LOLE"/>
    <property type="match status" value="1"/>
</dbReference>
<evidence type="ECO:0000259" key="8">
    <source>
        <dbReference type="Pfam" id="PF02687"/>
    </source>
</evidence>
<evidence type="ECO:0000256" key="3">
    <source>
        <dbReference type="ARBA" id="ARBA00022475"/>
    </source>
</evidence>
<feature type="domain" description="MacB-like periplasmic core" evidence="9">
    <location>
        <begin position="23"/>
        <end position="242"/>
    </location>
</feature>
<sequence>MSMSLAMRCKLAARNVLKNRRRSLVTVLSVAIGFLALSLFEGYFTYVYRILKDQAIVGERLGHLTVVRRGFFDQGTLDPEKFQLDAAALELVTRSVREVPGVKLVSPRLAVSGLVSNGTTSHIFIGEAISAEDQIALRGAEYAYLPGKLAPGQDDAVVIGQKMAKIMGLQQGSDGVLMASTLSGMVNAVDFRVGEVANTGSMGTDDKFALLPLALARKLYGSDGADRVVLLLDSVDAIPAVKPVLLEKLKAAGFDAEIKEWSELSVYYTQVKGLFDMMYLFIMVVVVMVAMTSVVNTMTMAIAERTREIGTLRAIGMRSMTIKSLFVIEGVIIVFVGSLAGMALSYAIGAGINLAEITYSPPDSSEQAALVIELLFNNMFGSLFTLSVLAAVASYFPARHATQKTIVGALGHV</sequence>
<evidence type="ECO:0000256" key="7">
    <source>
        <dbReference type="SAM" id="Phobius"/>
    </source>
</evidence>
<feature type="transmembrane region" description="Helical" evidence="7">
    <location>
        <begin position="277"/>
        <end position="303"/>
    </location>
</feature>
<feature type="transmembrane region" description="Helical" evidence="7">
    <location>
        <begin position="368"/>
        <end position="396"/>
    </location>
</feature>
<comment type="similarity">
    <text evidence="2">Belongs to the ABC-4 integral membrane protein family. LolC/E subfamily.</text>
</comment>
<dbReference type="GO" id="GO:0044874">
    <property type="term" value="P:lipoprotein localization to outer membrane"/>
    <property type="evidence" value="ECO:0007669"/>
    <property type="project" value="TreeGrafter"/>
</dbReference>
<keyword evidence="5 7" id="KW-1133">Transmembrane helix</keyword>
<dbReference type="PANTHER" id="PTHR30489:SF0">
    <property type="entry name" value="LIPOPROTEIN-RELEASING SYSTEM TRANSMEMBRANE PROTEIN LOLE"/>
    <property type="match status" value="1"/>
</dbReference>
<dbReference type="InterPro" id="IPR025857">
    <property type="entry name" value="MacB_PCD"/>
</dbReference>
<evidence type="ECO:0000256" key="6">
    <source>
        <dbReference type="ARBA" id="ARBA00023136"/>
    </source>
</evidence>
<evidence type="ECO:0000256" key="4">
    <source>
        <dbReference type="ARBA" id="ARBA00022692"/>
    </source>
</evidence>
<evidence type="ECO:0000256" key="1">
    <source>
        <dbReference type="ARBA" id="ARBA00004651"/>
    </source>
</evidence>
<dbReference type="GO" id="GO:0098797">
    <property type="term" value="C:plasma membrane protein complex"/>
    <property type="evidence" value="ECO:0007669"/>
    <property type="project" value="TreeGrafter"/>
</dbReference>
<dbReference type="InterPro" id="IPR051447">
    <property type="entry name" value="Lipoprotein-release_system"/>
</dbReference>
<dbReference type="Pfam" id="PF02687">
    <property type="entry name" value="FtsX"/>
    <property type="match status" value="1"/>
</dbReference>
<gene>
    <name evidence="10" type="ORF">A1507_01645</name>
</gene>
<feature type="transmembrane region" description="Helical" evidence="7">
    <location>
        <begin position="324"/>
        <end position="348"/>
    </location>
</feature>
<proteinExistence type="inferred from homology"/>
<dbReference type="RefSeq" id="WP_082877779.1">
    <property type="nucleotide sequence ID" value="NZ_LUUJ01000110.1"/>
</dbReference>
<accession>A0A177N3J0</accession>
<dbReference type="AlphaFoldDB" id="A0A177N3J0"/>
<dbReference type="OrthoDB" id="9770036at2"/>
<evidence type="ECO:0000256" key="5">
    <source>
        <dbReference type="ARBA" id="ARBA00022989"/>
    </source>
</evidence>
<dbReference type="EMBL" id="LUUJ01000110">
    <property type="protein sequence ID" value="OAI12224.1"/>
    <property type="molecule type" value="Genomic_DNA"/>
</dbReference>
<keyword evidence="3" id="KW-1003">Cell membrane</keyword>
<name>A0A177N3J0_9GAMM</name>
<organism evidence="10 11">
    <name type="scientific">Methylomonas koyamae</name>
    <dbReference type="NCBI Taxonomy" id="702114"/>
    <lineage>
        <taxon>Bacteria</taxon>
        <taxon>Pseudomonadati</taxon>
        <taxon>Pseudomonadota</taxon>
        <taxon>Gammaproteobacteria</taxon>
        <taxon>Methylococcales</taxon>
        <taxon>Methylococcaceae</taxon>
        <taxon>Methylomonas</taxon>
    </lineage>
</organism>
<reference evidence="10 11" key="1">
    <citation type="submission" date="2016-03" db="EMBL/GenBank/DDBJ databases">
        <authorList>
            <person name="Ploux O."/>
        </authorList>
    </citation>
    <scope>NUCLEOTIDE SEQUENCE [LARGE SCALE GENOMIC DNA]</scope>
    <source>
        <strain evidence="10 11">R-45378</strain>
    </source>
</reference>